<keyword evidence="3" id="KW-1003">Cell membrane</keyword>
<keyword evidence="10" id="KW-1185">Reference proteome</keyword>
<accession>E4TIU0</accession>
<feature type="transmembrane region" description="Helical" evidence="7">
    <location>
        <begin position="149"/>
        <end position="165"/>
    </location>
</feature>
<dbReference type="AlphaFoldDB" id="E4TIU0"/>
<feature type="domain" description="Glycine transporter" evidence="8">
    <location>
        <begin position="6"/>
        <end position="80"/>
    </location>
</feature>
<feature type="transmembrane region" description="Helical" evidence="7">
    <location>
        <begin position="87"/>
        <end position="110"/>
    </location>
</feature>
<evidence type="ECO:0000313" key="10">
    <source>
        <dbReference type="Proteomes" id="UP000007039"/>
    </source>
</evidence>
<proteinExistence type="inferred from homology"/>
<reference evidence="9 10" key="2">
    <citation type="journal article" date="2011" name="Stand. Genomic Sci.">
        <title>Complete genome sequence of Calditerrivibrio nitroreducens type strain (Yu37-1).</title>
        <authorList>
            <person name="Pitluck S."/>
            <person name="Sikorski J."/>
            <person name="Zeytun A."/>
            <person name="Lapidus A."/>
            <person name="Nolan M."/>
            <person name="Lucas S."/>
            <person name="Hammon N."/>
            <person name="Deshpande S."/>
            <person name="Cheng J.F."/>
            <person name="Tapia R."/>
            <person name="Han C."/>
            <person name="Goodwin L."/>
            <person name="Liolios K."/>
            <person name="Pagani I."/>
            <person name="Ivanova N."/>
            <person name="Mavromatis K."/>
            <person name="Pati A."/>
            <person name="Chen A."/>
            <person name="Palaniappan K."/>
            <person name="Hauser L."/>
            <person name="Chang Y.J."/>
            <person name="Jeffries C.D."/>
            <person name="Detter J.C."/>
            <person name="Brambilla E."/>
            <person name="Djao O.D."/>
            <person name="Rohde M."/>
            <person name="Spring S."/>
            <person name="Goker M."/>
            <person name="Woyke T."/>
            <person name="Bristow J."/>
            <person name="Eisen J.A."/>
            <person name="Markowitz V."/>
            <person name="Hugenholtz P."/>
            <person name="Kyrpides N.C."/>
            <person name="Klenk H.P."/>
            <person name="Land M."/>
        </authorList>
    </citation>
    <scope>NUCLEOTIDE SEQUENCE [LARGE SCALE GENOMIC DNA]</scope>
    <source>
        <strain evidence="10">DSM 19672 / NBRC 101217 / Yu37-1</strain>
    </source>
</reference>
<dbReference type="eggNOG" id="COG2860">
    <property type="taxonomic scope" value="Bacteria"/>
</dbReference>
<keyword evidence="5 7" id="KW-1133">Transmembrane helix</keyword>
<feature type="transmembrane region" description="Helical" evidence="7">
    <location>
        <begin position="171"/>
        <end position="190"/>
    </location>
</feature>
<feature type="transmembrane region" description="Helical" evidence="7">
    <location>
        <begin position="6"/>
        <end position="24"/>
    </location>
</feature>
<keyword evidence="6 7" id="KW-0472">Membrane</keyword>
<dbReference type="PANTHER" id="PTHR30506">
    <property type="entry name" value="INNER MEMBRANE PROTEIN"/>
    <property type="match status" value="1"/>
</dbReference>
<keyword evidence="4 7" id="KW-0812">Transmembrane</keyword>
<name>E4TIU0_CALNY</name>
<protein>
    <submittedName>
        <fullName evidence="9">Uncharacterized protein family UPF0126</fullName>
    </submittedName>
</protein>
<evidence type="ECO:0000259" key="8">
    <source>
        <dbReference type="Pfam" id="PF03458"/>
    </source>
</evidence>
<dbReference type="PANTHER" id="PTHR30506:SF3">
    <property type="entry name" value="UPF0126 INNER MEMBRANE PROTEIN YADS-RELATED"/>
    <property type="match status" value="1"/>
</dbReference>
<reference key="1">
    <citation type="submission" date="2010-11" db="EMBL/GenBank/DDBJ databases">
        <title>The complete genome of chromosome of Calditerrivibrio nitroreducens DSM 19672.</title>
        <authorList>
            <consortium name="US DOE Joint Genome Institute (JGI-PGF)"/>
            <person name="Lucas S."/>
            <person name="Copeland A."/>
            <person name="Lapidus A."/>
            <person name="Bruce D."/>
            <person name="Goodwin L."/>
            <person name="Pitluck S."/>
            <person name="Kyrpides N."/>
            <person name="Mavromatis K."/>
            <person name="Ivanova N."/>
            <person name="Mikhailova N."/>
            <person name="Zeytun A."/>
            <person name="Brettin T."/>
            <person name="Detter J.C."/>
            <person name="Tapia R."/>
            <person name="Han C."/>
            <person name="Land M."/>
            <person name="Hauser L."/>
            <person name="Markowitz V."/>
            <person name="Cheng J.-F."/>
            <person name="Hugenholtz P."/>
            <person name="Woyke T."/>
            <person name="Wu D."/>
            <person name="Spring S."/>
            <person name="Schroeder M."/>
            <person name="Brambilla E."/>
            <person name="Klenk H.-P."/>
            <person name="Eisen J.A."/>
        </authorList>
    </citation>
    <scope>NUCLEOTIDE SEQUENCE [LARGE SCALE GENOMIC DNA]</scope>
    <source>
        <strain>DSM 19672</strain>
    </source>
</reference>
<dbReference type="InterPro" id="IPR005115">
    <property type="entry name" value="Gly_transporter"/>
</dbReference>
<dbReference type="Pfam" id="PF03458">
    <property type="entry name" value="Gly_transporter"/>
    <property type="match status" value="2"/>
</dbReference>
<dbReference type="HOGENOM" id="CLU_064906_2_1_0"/>
<evidence type="ECO:0000256" key="7">
    <source>
        <dbReference type="SAM" id="Phobius"/>
    </source>
</evidence>
<gene>
    <name evidence="9" type="ordered locus">Calni_0131</name>
</gene>
<feature type="transmembrane region" description="Helical" evidence="7">
    <location>
        <begin position="63"/>
        <end position="80"/>
    </location>
</feature>
<evidence type="ECO:0000256" key="2">
    <source>
        <dbReference type="ARBA" id="ARBA00008193"/>
    </source>
</evidence>
<evidence type="ECO:0000256" key="4">
    <source>
        <dbReference type="ARBA" id="ARBA00022692"/>
    </source>
</evidence>
<evidence type="ECO:0000256" key="6">
    <source>
        <dbReference type="ARBA" id="ARBA00023136"/>
    </source>
</evidence>
<feature type="transmembrane region" description="Helical" evidence="7">
    <location>
        <begin position="31"/>
        <end position="51"/>
    </location>
</feature>
<dbReference type="EMBL" id="CP002347">
    <property type="protein sequence ID" value="ADR18045.1"/>
    <property type="molecule type" value="Genomic_DNA"/>
</dbReference>
<dbReference type="GO" id="GO:0005886">
    <property type="term" value="C:plasma membrane"/>
    <property type="evidence" value="ECO:0007669"/>
    <property type="project" value="UniProtKB-SubCell"/>
</dbReference>
<feature type="domain" description="Glycine transporter" evidence="8">
    <location>
        <begin position="92"/>
        <end position="164"/>
    </location>
</feature>
<dbReference type="OrthoDB" id="9791874at2"/>
<evidence type="ECO:0000256" key="1">
    <source>
        <dbReference type="ARBA" id="ARBA00004651"/>
    </source>
</evidence>
<evidence type="ECO:0000256" key="5">
    <source>
        <dbReference type="ARBA" id="ARBA00022989"/>
    </source>
</evidence>
<feature type="transmembrane region" description="Helical" evidence="7">
    <location>
        <begin position="116"/>
        <end position="137"/>
    </location>
</feature>
<evidence type="ECO:0000313" key="9">
    <source>
        <dbReference type="EMBL" id="ADR18045.1"/>
    </source>
</evidence>
<evidence type="ECO:0000256" key="3">
    <source>
        <dbReference type="ARBA" id="ARBA00022475"/>
    </source>
</evidence>
<organism evidence="9 10">
    <name type="scientific">Calditerrivibrio nitroreducens (strain DSM 19672 / NBRC 101217 / Yu37-1)</name>
    <dbReference type="NCBI Taxonomy" id="768670"/>
    <lineage>
        <taxon>Bacteria</taxon>
        <taxon>Pseudomonadati</taxon>
        <taxon>Deferribacterota</taxon>
        <taxon>Deferribacteres</taxon>
        <taxon>Deferribacterales</taxon>
        <taxon>Calditerrivibrionaceae</taxon>
    </lineage>
</organism>
<comment type="similarity">
    <text evidence="2">Belongs to the UPF0126 family.</text>
</comment>
<comment type="subcellular location">
    <subcellularLocation>
        <location evidence="1">Cell membrane</location>
        <topology evidence="1">Multi-pass membrane protein</topology>
    </subcellularLocation>
</comment>
<dbReference type="Proteomes" id="UP000007039">
    <property type="component" value="Chromosome"/>
</dbReference>
<dbReference type="STRING" id="768670.Calni_0131"/>
<sequence precursor="true">MTLLYLLDLLGTIAFAISGALAGVKKDMDLYGISVLSLVTAVGGGTIRDLLVGRIPPFIFRDYNYIVLSLLSALIVFFFYRKVERGYNTLLIMDALGLGVFTVIGVKVGIDYNIGYIGSIFMGVMTGTVGGMIRDILQGEIPLVLKKEVYASASIIGGVVFLILFKSIGESYLTIITAILVVFLLRLLAIRKNWNLPKPRI</sequence>
<dbReference type="RefSeq" id="WP_013450262.1">
    <property type="nucleotide sequence ID" value="NC_014758.1"/>
</dbReference>
<dbReference type="KEGG" id="cni:Calni_0131"/>